<evidence type="ECO:0000313" key="3">
    <source>
        <dbReference type="EMBL" id="KAF0434864.1"/>
    </source>
</evidence>
<evidence type="ECO:0000256" key="1">
    <source>
        <dbReference type="SAM" id="Coils"/>
    </source>
</evidence>
<dbReference type="CDD" id="cd02440">
    <property type="entry name" value="AdoMet_MTases"/>
    <property type="match status" value="1"/>
</dbReference>
<accession>A0A8H3X927</accession>
<feature type="coiled-coil region" evidence="1">
    <location>
        <begin position="228"/>
        <end position="255"/>
    </location>
</feature>
<dbReference type="Pfam" id="PF13649">
    <property type="entry name" value="Methyltransf_25"/>
    <property type="match status" value="1"/>
</dbReference>
<dbReference type="OrthoDB" id="506498at2759"/>
<protein>
    <submittedName>
        <fullName evidence="3">S-adenosyl-L-methionine-dependent methyltransferase</fullName>
    </submittedName>
</protein>
<keyword evidence="1" id="KW-0175">Coiled coil</keyword>
<reference evidence="3 4" key="1">
    <citation type="journal article" date="2019" name="Environ. Microbiol.">
        <title>At the nexus of three kingdoms: the genome of the mycorrhizal fungus Gigaspora margarita provides insights into plant, endobacterial and fungal interactions.</title>
        <authorList>
            <person name="Venice F."/>
            <person name="Ghignone S."/>
            <person name="Salvioli di Fossalunga A."/>
            <person name="Amselem J."/>
            <person name="Novero M."/>
            <person name="Xianan X."/>
            <person name="Sedzielewska Toro K."/>
            <person name="Morin E."/>
            <person name="Lipzen A."/>
            <person name="Grigoriev I.V."/>
            <person name="Henrissat B."/>
            <person name="Martin F.M."/>
            <person name="Bonfante P."/>
        </authorList>
    </citation>
    <scope>NUCLEOTIDE SEQUENCE [LARGE SCALE GENOMIC DNA]</scope>
    <source>
        <strain evidence="3 4">BEG34</strain>
    </source>
</reference>
<organism evidence="3 4">
    <name type="scientific">Gigaspora margarita</name>
    <dbReference type="NCBI Taxonomy" id="4874"/>
    <lineage>
        <taxon>Eukaryota</taxon>
        <taxon>Fungi</taxon>
        <taxon>Fungi incertae sedis</taxon>
        <taxon>Mucoromycota</taxon>
        <taxon>Glomeromycotina</taxon>
        <taxon>Glomeromycetes</taxon>
        <taxon>Diversisporales</taxon>
        <taxon>Gigasporaceae</taxon>
        <taxon>Gigaspora</taxon>
    </lineage>
</organism>
<dbReference type="PANTHER" id="PTHR43591">
    <property type="entry name" value="METHYLTRANSFERASE"/>
    <property type="match status" value="1"/>
</dbReference>
<proteinExistence type="predicted"/>
<dbReference type="InterPro" id="IPR029063">
    <property type="entry name" value="SAM-dependent_MTases_sf"/>
</dbReference>
<dbReference type="AlphaFoldDB" id="A0A8H3X927"/>
<dbReference type="PANTHER" id="PTHR43591:SF24">
    <property type="entry name" value="2-METHOXY-6-POLYPRENYL-1,4-BENZOQUINOL METHYLASE, MITOCHONDRIAL"/>
    <property type="match status" value="1"/>
</dbReference>
<evidence type="ECO:0000313" key="4">
    <source>
        <dbReference type="Proteomes" id="UP000439903"/>
    </source>
</evidence>
<dbReference type="EMBL" id="WTPW01001451">
    <property type="protein sequence ID" value="KAF0434864.1"/>
    <property type="molecule type" value="Genomic_DNA"/>
</dbReference>
<name>A0A8H3X927_GIGMA</name>
<dbReference type="SUPFAM" id="SSF53335">
    <property type="entry name" value="S-adenosyl-L-methionine-dependent methyltransferases"/>
    <property type="match status" value="1"/>
</dbReference>
<dbReference type="GO" id="GO:0032259">
    <property type="term" value="P:methylation"/>
    <property type="evidence" value="ECO:0007669"/>
    <property type="project" value="UniProtKB-KW"/>
</dbReference>
<gene>
    <name evidence="3" type="ORF">F8M41_004869</name>
</gene>
<comment type="caution">
    <text evidence="3">The sequence shown here is derived from an EMBL/GenBank/DDBJ whole genome shotgun (WGS) entry which is preliminary data.</text>
</comment>
<dbReference type="InterPro" id="IPR041698">
    <property type="entry name" value="Methyltransf_25"/>
</dbReference>
<keyword evidence="3" id="KW-0489">Methyltransferase</keyword>
<feature type="domain" description="Methyltransferase" evidence="2">
    <location>
        <begin position="44"/>
        <end position="132"/>
    </location>
</feature>
<evidence type="ECO:0000259" key="2">
    <source>
        <dbReference type="Pfam" id="PF13649"/>
    </source>
</evidence>
<keyword evidence="4" id="KW-1185">Reference proteome</keyword>
<dbReference type="GO" id="GO:0008168">
    <property type="term" value="F:methyltransferase activity"/>
    <property type="evidence" value="ECO:0007669"/>
    <property type="project" value="UniProtKB-KW"/>
</dbReference>
<keyword evidence="3" id="KW-0808">Transferase</keyword>
<sequence length="261" mass="30069">MNQFVKDQDEFENVNFYIHQALEIGFNGSIGAPVHEKLQTGAKVLEFGCTSGVWSTEVAAEYPNSKFYAIDSTMQSSTDKNVTFIGCDIYQKLPFPDNEFDYVFSRNKTDLFSKNNFQGFLFEIIRVLKPEGWLEIVHSLRTDDYSGQASARLDAAIISWHNERGVDFDIIKNLEDYFKMSGKLEFISSQIIKIPIGGDNFGEFSYEVALYYIKLMKELLAPFMGISSEEYDRLSKEIEDEMKQKRGELHGKQKRVFARKK</sequence>
<dbReference type="Proteomes" id="UP000439903">
    <property type="component" value="Unassembled WGS sequence"/>
</dbReference>
<dbReference type="Gene3D" id="3.40.50.150">
    <property type="entry name" value="Vaccinia Virus protein VP39"/>
    <property type="match status" value="1"/>
</dbReference>